<dbReference type="AlphaFoldDB" id="A0A8C6ZD91"/>
<evidence type="ECO:0000256" key="1">
    <source>
        <dbReference type="SAM" id="MobiDB-lite"/>
    </source>
</evidence>
<evidence type="ECO:0000313" key="2">
    <source>
        <dbReference type="Ensembl" id="ENSNPEP00000013882.1"/>
    </source>
</evidence>
<dbReference type="Ensembl" id="ENSNPET00000014219.1">
    <property type="protein sequence ID" value="ENSNPEP00000013882.1"/>
    <property type="gene ID" value="ENSNPEG00000010376.1"/>
</dbReference>
<reference evidence="2" key="2">
    <citation type="submission" date="2025-09" db="UniProtKB">
        <authorList>
            <consortium name="Ensembl"/>
        </authorList>
    </citation>
    <scope>IDENTIFICATION</scope>
</reference>
<accession>A0A8C6ZD91</accession>
<organism evidence="2 3">
    <name type="scientific">Nothoprocta perdicaria</name>
    <name type="common">Chilean tinamou</name>
    <name type="synonym">Crypturus perdicarius</name>
    <dbReference type="NCBI Taxonomy" id="30464"/>
    <lineage>
        <taxon>Eukaryota</taxon>
        <taxon>Metazoa</taxon>
        <taxon>Chordata</taxon>
        <taxon>Craniata</taxon>
        <taxon>Vertebrata</taxon>
        <taxon>Euteleostomi</taxon>
        <taxon>Archelosauria</taxon>
        <taxon>Archosauria</taxon>
        <taxon>Dinosauria</taxon>
        <taxon>Saurischia</taxon>
        <taxon>Theropoda</taxon>
        <taxon>Coelurosauria</taxon>
        <taxon>Aves</taxon>
        <taxon>Palaeognathae</taxon>
        <taxon>Tinamiformes</taxon>
        <taxon>Tinamidae</taxon>
        <taxon>Nothoprocta</taxon>
    </lineage>
</organism>
<sequence length="77" mass="8189">LLASKLPSSRLQLYKAALCTAGRKSDPQAGRQDKPASSGGPRGAEVISGHFPSWYILSHSLPNTSTKYSCLTGETQI</sequence>
<proteinExistence type="predicted"/>
<evidence type="ECO:0000313" key="3">
    <source>
        <dbReference type="Proteomes" id="UP000694420"/>
    </source>
</evidence>
<protein>
    <submittedName>
        <fullName evidence="2">Uncharacterized protein</fullName>
    </submittedName>
</protein>
<reference evidence="2" key="1">
    <citation type="submission" date="2025-08" db="UniProtKB">
        <authorList>
            <consortium name="Ensembl"/>
        </authorList>
    </citation>
    <scope>IDENTIFICATION</scope>
</reference>
<name>A0A8C6ZD91_NOTPE</name>
<feature type="region of interest" description="Disordered" evidence="1">
    <location>
        <begin position="22"/>
        <end position="45"/>
    </location>
</feature>
<feature type="compositionally biased region" description="Basic and acidic residues" evidence="1">
    <location>
        <begin position="23"/>
        <end position="34"/>
    </location>
</feature>
<keyword evidence="3" id="KW-1185">Reference proteome</keyword>
<dbReference type="Proteomes" id="UP000694420">
    <property type="component" value="Unplaced"/>
</dbReference>